<dbReference type="Gene3D" id="3.10.20.30">
    <property type="match status" value="1"/>
</dbReference>
<sequence>MSVKVLFLGRLSAMVAPERDYPAPLNWQYLLDSLPEEARALVAGEKVRVALDGALLADKTSLIAQNGAEVALLPPVSGG</sequence>
<reference evidence="1 2" key="1">
    <citation type="submission" date="2019-12" db="EMBL/GenBank/DDBJ databases">
        <title>Genomic-based taxomic classification of the family Erythrobacteraceae.</title>
        <authorList>
            <person name="Xu L."/>
        </authorList>
    </citation>
    <scope>NUCLEOTIDE SEQUENCE [LARGE SCALE GENOMIC DNA]</scope>
    <source>
        <strain evidence="1 2">DSM 18604</strain>
    </source>
</reference>
<organism evidence="1 2">
    <name type="scientific">Altericroceibacterium indicum</name>
    <dbReference type="NCBI Taxonomy" id="374177"/>
    <lineage>
        <taxon>Bacteria</taxon>
        <taxon>Pseudomonadati</taxon>
        <taxon>Pseudomonadota</taxon>
        <taxon>Alphaproteobacteria</taxon>
        <taxon>Sphingomonadales</taxon>
        <taxon>Erythrobacteraceae</taxon>
        <taxon>Altericroceibacterium</taxon>
    </lineage>
</organism>
<evidence type="ECO:0000313" key="1">
    <source>
        <dbReference type="EMBL" id="MXP24504.1"/>
    </source>
</evidence>
<dbReference type="Pfam" id="PF02597">
    <property type="entry name" value="ThiS"/>
    <property type="match status" value="1"/>
</dbReference>
<dbReference type="AlphaFoldDB" id="A0A845A443"/>
<dbReference type="InterPro" id="IPR003749">
    <property type="entry name" value="ThiS/MoaD-like"/>
</dbReference>
<accession>A0A845A443</accession>
<comment type="caution">
    <text evidence="1">The sequence shown here is derived from an EMBL/GenBank/DDBJ whole genome shotgun (WGS) entry which is preliminary data.</text>
</comment>
<gene>
    <name evidence="1" type="ORF">GRI39_00370</name>
</gene>
<protein>
    <submittedName>
        <fullName evidence="1">MoaD/ThiS family protein</fullName>
    </submittedName>
</protein>
<dbReference type="RefSeq" id="WP_160737738.1">
    <property type="nucleotide sequence ID" value="NZ_WTYQ01000001.1"/>
</dbReference>
<proteinExistence type="predicted"/>
<name>A0A845A443_9SPHN</name>
<dbReference type="OrthoDB" id="9800712at2"/>
<dbReference type="InterPro" id="IPR016155">
    <property type="entry name" value="Mopterin_synth/thiamin_S_b"/>
</dbReference>
<dbReference type="InterPro" id="IPR012675">
    <property type="entry name" value="Beta-grasp_dom_sf"/>
</dbReference>
<dbReference type="Proteomes" id="UP000460561">
    <property type="component" value="Unassembled WGS sequence"/>
</dbReference>
<keyword evidence="2" id="KW-1185">Reference proteome</keyword>
<evidence type="ECO:0000313" key="2">
    <source>
        <dbReference type="Proteomes" id="UP000460561"/>
    </source>
</evidence>
<dbReference type="EMBL" id="WTYQ01000001">
    <property type="protein sequence ID" value="MXP24504.1"/>
    <property type="molecule type" value="Genomic_DNA"/>
</dbReference>
<dbReference type="SUPFAM" id="SSF54285">
    <property type="entry name" value="MoaD/ThiS"/>
    <property type="match status" value="1"/>
</dbReference>